<dbReference type="InterPro" id="IPR001878">
    <property type="entry name" value="Znf_CCHC"/>
</dbReference>
<dbReference type="Gene3D" id="3.10.10.10">
    <property type="entry name" value="HIV Type 1 Reverse Transcriptase, subunit A, domain 1"/>
    <property type="match status" value="1"/>
</dbReference>
<evidence type="ECO:0000259" key="3">
    <source>
        <dbReference type="PROSITE" id="PS50158"/>
    </source>
</evidence>
<dbReference type="PANTHER" id="PTHR37984">
    <property type="entry name" value="PROTEIN CBG26694"/>
    <property type="match status" value="1"/>
</dbReference>
<organism evidence="4 5">
    <name type="scientific">Acyrthosiphon pisum</name>
    <name type="common">Pea aphid</name>
    <dbReference type="NCBI Taxonomy" id="7029"/>
    <lineage>
        <taxon>Eukaryota</taxon>
        <taxon>Metazoa</taxon>
        <taxon>Ecdysozoa</taxon>
        <taxon>Arthropoda</taxon>
        <taxon>Hexapoda</taxon>
        <taxon>Insecta</taxon>
        <taxon>Pterygota</taxon>
        <taxon>Neoptera</taxon>
        <taxon>Paraneoptera</taxon>
        <taxon>Hemiptera</taxon>
        <taxon>Sternorrhyncha</taxon>
        <taxon>Aphidomorpha</taxon>
        <taxon>Aphidoidea</taxon>
        <taxon>Aphididae</taxon>
        <taxon>Macrosiphini</taxon>
        <taxon>Acyrthosiphon</taxon>
    </lineage>
</organism>
<feature type="domain" description="CCHC-type" evidence="3">
    <location>
        <begin position="253"/>
        <end position="268"/>
    </location>
</feature>
<reference evidence="4" key="2">
    <citation type="submission" date="2022-06" db="UniProtKB">
        <authorList>
            <consortium name="EnsemblMetazoa"/>
        </authorList>
    </citation>
    <scope>IDENTIFICATION</scope>
</reference>
<keyword evidence="1" id="KW-0479">Metal-binding</keyword>
<dbReference type="OrthoDB" id="6612057at2759"/>
<feature type="compositionally biased region" description="Basic and acidic residues" evidence="2">
    <location>
        <begin position="238"/>
        <end position="248"/>
    </location>
</feature>
<dbReference type="Pfam" id="PF00098">
    <property type="entry name" value="zf-CCHC"/>
    <property type="match status" value="1"/>
</dbReference>
<protein>
    <recommendedName>
        <fullName evidence="3">CCHC-type domain-containing protein</fullName>
    </recommendedName>
</protein>
<dbReference type="SMART" id="SM00343">
    <property type="entry name" value="ZnF_C2HC"/>
    <property type="match status" value="2"/>
</dbReference>
<evidence type="ECO:0000313" key="5">
    <source>
        <dbReference type="Proteomes" id="UP000007819"/>
    </source>
</evidence>
<name>A0A8R2AYN6_ACYPI</name>
<accession>A0A8R2AYN6</accession>
<feature type="region of interest" description="Disordered" evidence="2">
    <location>
        <begin position="184"/>
        <end position="248"/>
    </location>
</feature>
<evidence type="ECO:0000313" key="4">
    <source>
        <dbReference type="EnsemblMetazoa" id="XP_008178806.1"/>
    </source>
</evidence>
<dbReference type="GeneID" id="103308002"/>
<sequence>MPGENPTPVAPTYNQLFEAVHALTERLQALETTTSTQHALSQQPPIQNAVPSAASSIDYSILPDVGTSIWSFTGHESSSQAEDWINPVDGMAQRFKTTFVRTVRNADLWRDLEARIQEPNEPTIDYFYVKLGLCHSLDLTFADTREYVIEGLRSQALTDWVYDRTHSNRDDLLSDIRDWERMRPKRREKFEPAGSTSTKPRKPKFTTEQPSAKSTSVAPAVPPKTTSSTVAGPLTSEPEPKTDASRDRPTIYCYNCRGKGHISRDCPKPRRPMKCSNCNSNQHTRGRCPEVFERSESKSAADHAYRVDATTSLRPKNPFSKTVLVNGHAVSGLIDLVSSVVMIRSSIARECGIAVRDAVCPLYTVGNADQPSATTIGEGSADVTIDDVLGAEHMLKVVITRYRWTCCCVSVDALAETYIADDDKINVAQNEQQSLAKEPITVDDVVFDANVTEVQRESLIEILNEYRDAFAKNIKELGCTNVISMDITEIHDSAPVNLKPYRTSPSDRRLIADTIRDWKEAGIVSDSTSQYASPVLLVSKSSGEK</sequence>
<dbReference type="InterPro" id="IPR043502">
    <property type="entry name" value="DNA/RNA_pol_sf"/>
</dbReference>
<dbReference type="EnsemblMetazoa" id="XM_008180584.1">
    <property type="protein sequence ID" value="XP_008178806.1"/>
    <property type="gene ID" value="LOC103308002"/>
</dbReference>
<dbReference type="GO" id="GO:0003676">
    <property type="term" value="F:nucleic acid binding"/>
    <property type="evidence" value="ECO:0007669"/>
    <property type="project" value="InterPro"/>
</dbReference>
<dbReference type="GO" id="GO:0008270">
    <property type="term" value="F:zinc ion binding"/>
    <property type="evidence" value="ECO:0007669"/>
    <property type="project" value="UniProtKB-KW"/>
</dbReference>
<dbReference type="SUPFAM" id="SSF56672">
    <property type="entry name" value="DNA/RNA polymerases"/>
    <property type="match status" value="1"/>
</dbReference>
<dbReference type="PANTHER" id="PTHR37984:SF5">
    <property type="entry name" value="PROTEIN NYNRIN-LIKE"/>
    <property type="match status" value="1"/>
</dbReference>
<dbReference type="KEGG" id="api:103308002"/>
<evidence type="ECO:0000256" key="1">
    <source>
        <dbReference type="PROSITE-ProRule" id="PRU00047"/>
    </source>
</evidence>
<keyword evidence="1" id="KW-0863">Zinc-finger</keyword>
<keyword evidence="5" id="KW-1185">Reference proteome</keyword>
<dbReference type="SUPFAM" id="SSF57756">
    <property type="entry name" value="Retrovirus zinc finger-like domains"/>
    <property type="match status" value="1"/>
</dbReference>
<reference evidence="5" key="1">
    <citation type="submission" date="2010-06" db="EMBL/GenBank/DDBJ databases">
        <authorList>
            <person name="Jiang H."/>
            <person name="Abraham K."/>
            <person name="Ali S."/>
            <person name="Alsbrooks S.L."/>
            <person name="Anim B.N."/>
            <person name="Anosike U.S."/>
            <person name="Attaway T."/>
            <person name="Bandaranaike D.P."/>
            <person name="Battles P.K."/>
            <person name="Bell S.N."/>
            <person name="Bell A.V."/>
            <person name="Beltran B."/>
            <person name="Bickham C."/>
            <person name="Bustamante Y."/>
            <person name="Caleb T."/>
            <person name="Canada A."/>
            <person name="Cardenas V."/>
            <person name="Carter K."/>
            <person name="Chacko J."/>
            <person name="Chandrabose M.N."/>
            <person name="Chavez D."/>
            <person name="Chavez A."/>
            <person name="Chen L."/>
            <person name="Chu H.-S."/>
            <person name="Claassen K.J."/>
            <person name="Cockrell R."/>
            <person name="Collins M."/>
            <person name="Cooper J.A."/>
            <person name="Cree A."/>
            <person name="Curry S.M."/>
            <person name="Da Y."/>
            <person name="Dao M.D."/>
            <person name="Das B."/>
            <person name="Davila M.-L."/>
            <person name="Davy-Carroll L."/>
            <person name="Denson S."/>
            <person name="Dinh H."/>
            <person name="Ebong V.E."/>
            <person name="Edwards J.R."/>
            <person name="Egan A."/>
            <person name="El-Daye J."/>
            <person name="Escobedo L."/>
            <person name="Fernandez S."/>
            <person name="Fernando P.R."/>
            <person name="Flagg N."/>
            <person name="Forbes L.D."/>
            <person name="Fowler R.G."/>
            <person name="Fu Q."/>
            <person name="Gabisi R.A."/>
            <person name="Ganer J."/>
            <person name="Garbino Pronczuk A."/>
            <person name="Garcia R.M."/>
            <person name="Garner T."/>
            <person name="Garrett T.E."/>
            <person name="Gonzalez D.A."/>
            <person name="Hamid H."/>
            <person name="Hawkins E.S."/>
            <person name="Hirani K."/>
            <person name="Hogues M.E."/>
            <person name="Hollins B."/>
            <person name="Hsiao C.-H."/>
            <person name="Jabil R."/>
            <person name="James M.L."/>
            <person name="Jhangiani S.N."/>
            <person name="Johnson B."/>
            <person name="Johnson Q."/>
            <person name="Joshi V."/>
            <person name="Kalu J.B."/>
            <person name="Kam C."/>
            <person name="Kashfia A."/>
            <person name="Keebler J."/>
            <person name="Kisamo H."/>
            <person name="Kovar C.L."/>
            <person name="Lago L.A."/>
            <person name="Lai C.-Y."/>
            <person name="Laidlaw J."/>
            <person name="Lara F."/>
            <person name="Le T.-K."/>
            <person name="Lee S.L."/>
            <person name="Legall F.H."/>
            <person name="Lemon S.J."/>
            <person name="Lewis L.R."/>
            <person name="Li B."/>
            <person name="Liu Y."/>
            <person name="Liu Y.-S."/>
            <person name="Lopez J."/>
            <person name="Lozado R.J."/>
            <person name="Lu J."/>
            <person name="Madu R.C."/>
            <person name="Maheshwari M."/>
            <person name="Maheshwari R."/>
            <person name="Malloy K."/>
            <person name="Martinez E."/>
            <person name="Mathew T."/>
            <person name="Mercado I.C."/>
            <person name="Mercado C."/>
            <person name="Meyer B."/>
            <person name="Montgomery K."/>
            <person name="Morgan M.B."/>
            <person name="Munidasa M."/>
            <person name="Nazareth L.V."/>
            <person name="Nelson J."/>
            <person name="Ng B.M."/>
            <person name="Nguyen N.B."/>
            <person name="Nguyen P.Q."/>
            <person name="Nguyen T."/>
            <person name="Obregon M."/>
            <person name="Okwuonu G.O."/>
            <person name="Onwere C.G."/>
            <person name="Orozco G."/>
            <person name="Parra A."/>
            <person name="Patel S."/>
            <person name="Patil S."/>
            <person name="Perez A."/>
            <person name="Perez Y."/>
            <person name="Pham C."/>
            <person name="Primus E.L."/>
            <person name="Pu L.-L."/>
            <person name="Puazo M."/>
            <person name="Qin X."/>
            <person name="Quiroz J.B."/>
            <person name="Reese J."/>
            <person name="Richards S."/>
            <person name="Rives C.M."/>
            <person name="Robberts R."/>
            <person name="Ruiz S.J."/>
            <person name="Ruiz M.J."/>
            <person name="Santibanez J."/>
            <person name="Schneider B.W."/>
            <person name="Sisson I."/>
            <person name="Smith M."/>
            <person name="Sodergren E."/>
            <person name="Song X.-Z."/>
            <person name="Song B.B."/>
            <person name="Summersgill H."/>
            <person name="Thelus R."/>
            <person name="Thornton R.D."/>
            <person name="Trejos Z.Y."/>
            <person name="Usmani K."/>
            <person name="Vattathil S."/>
            <person name="Villasana D."/>
            <person name="Walker D.L."/>
            <person name="Wang S."/>
            <person name="Wang K."/>
            <person name="White C.S."/>
            <person name="Williams A.C."/>
            <person name="Williamson J."/>
            <person name="Wilson K."/>
            <person name="Woghiren I.O."/>
            <person name="Woodworth J.R."/>
            <person name="Worley K.C."/>
            <person name="Wright R.A."/>
            <person name="Wu W."/>
            <person name="Young L."/>
            <person name="Zhang L."/>
            <person name="Zhang J."/>
            <person name="Zhu Y."/>
            <person name="Muzny D.M."/>
            <person name="Weinstock G."/>
            <person name="Gibbs R.A."/>
        </authorList>
    </citation>
    <scope>NUCLEOTIDE SEQUENCE [LARGE SCALE GENOMIC DNA]</scope>
    <source>
        <strain evidence="5">LSR1</strain>
    </source>
</reference>
<keyword evidence="1" id="KW-0862">Zinc</keyword>
<dbReference type="Proteomes" id="UP000007819">
    <property type="component" value="Chromosome X"/>
</dbReference>
<dbReference type="InterPro" id="IPR050951">
    <property type="entry name" value="Retrovirus_Pol_polyprotein"/>
</dbReference>
<feature type="compositionally biased region" description="Polar residues" evidence="2">
    <location>
        <begin position="206"/>
        <end position="217"/>
    </location>
</feature>
<dbReference type="Gene3D" id="4.10.60.10">
    <property type="entry name" value="Zinc finger, CCHC-type"/>
    <property type="match status" value="1"/>
</dbReference>
<evidence type="ECO:0000256" key="2">
    <source>
        <dbReference type="SAM" id="MobiDB-lite"/>
    </source>
</evidence>
<dbReference type="AlphaFoldDB" id="A0A8R2AYN6"/>
<dbReference type="PROSITE" id="PS50158">
    <property type="entry name" value="ZF_CCHC"/>
    <property type="match status" value="1"/>
</dbReference>
<dbReference type="GO" id="GO:0071897">
    <property type="term" value="P:DNA biosynthetic process"/>
    <property type="evidence" value="ECO:0007669"/>
    <property type="project" value="UniProtKB-ARBA"/>
</dbReference>
<dbReference type="RefSeq" id="XP_008178806.1">
    <property type="nucleotide sequence ID" value="XM_008180584.1"/>
</dbReference>
<dbReference type="InterPro" id="IPR036875">
    <property type="entry name" value="Znf_CCHC_sf"/>
</dbReference>
<proteinExistence type="predicted"/>